<name>C0GB93_9HYPH</name>
<gene>
    <name evidence="1" type="ORF">BCETI_7000004</name>
</gene>
<dbReference type="Pfam" id="PF03695">
    <property type="entry name" value="UPF0149"/>
    <property type="match status" value="1"/>
</dbReference>
<organism evidence="1 2">
    <name type="scientific">Brucella ceti str. Cudo</name>
    <dbReference type="NCBI Taxonomy" id="595497"/>
    <lineage>
        <taxon>Bacteria</taxon>
        <taxon>Pseudomonadati</taxon>
        <taxon>Pseudomonadota</taxon>
        <taxon>Alphaproteobacteria</taxon>
        <taxon>Hyphomicrobiales</taxon>
        <taxon>Brucellaceae</taxon>
        <taxon>Brucella/Ochrobactrum group</taxon>
        <taxon>Brucella</taxon>
    </lineage>
</organism>
<dbReference type="InterPro" id="IPR011978">
    <property type="entry name" value="YgfB-like"/>
</dbReference>
<accession>C0GB93</accession>
<protein>
    <submittedName>
        <fullName evidence="1">YecA family protein</fullName>
    </submittedName>
</protein>
<comment type="caution">
    <text evidence="1">The sequence shown here is derived from an EMBL/GenBank/DDBJ whole genome shotgun (WGS) entry which is preliminary data.</text>
</comment>
<reference evidence="1 2" key="1">
    <citation type="submission" date="2009-03" db="EMBL/GenBank/DDBJ databases">
        <authorList>
            <person name="Setubal J.C."/>
            <person name="Boyle S."/>
            <person name="Crasta O.R."/>
            <person name="Gillespie J.J."/>
            <person name="Kenyon R.W."/>
            <person name="Lu J."/>
            <person name="Mane S."/>
            <person name="Nagrani S."/>
            <person name="Shallom J.M."/>
            <person name="Shallom S."/>
            <person name="Shukla M."/>
            <person name="Snyder E.E."/>
            <person name="Sobral B.W."/>
            <person name="Wattam A.R."/>
            <person name="Will R."/>
            <person name="Williams K."/>
            <person name="Yoo H."/>
            <person name="Bruce D.H."/>
            <person name="Detter C."/>
            <person name="Munk C."/>
            <person name="Brettin T.S."/>
            <person name="Ficht T."/>
        </authorList>
    </citation>
    <scope>NUCLEOTIDE SEQUENCE [LARGE SCALE GENOMIC DNA]</scope>
    <source>
        <strain evidence="1 2">Cudo</strain>
    </source>
</reference>
<dbReference type="InterPro" id="IPR036255">
    <property type="entry name" value="YgfB-like_sf"/>
</dbReference>
<dbReference type="SUPFAM" id="SSF101327">
    <property type="entry name" value="YgfB-like"/>
    <property type="match status" value="1"/>
</dbReference>
<proteinExistence type="predicted"/>
<dbReference type="Proteomes" id="UP000003678">
    <property type="component" value="Unassembled WGS sequence"/>
</dbReference>
<evidence type="ECO:0000313" key="1">
    <source>
        <dbReference type="EMBL" id="EEH12594.1"/>
    </source>
</evidence>
<dbReference type="NCBIfam" id="TIGR02292">
    <property type="entry name" value="ygfB_yecA"/>
    <property type="match status" value="1"/>
</dbReference>
<evidence type="ECO:0000313" key="2">
    <source>
        <dbReference type="Proteomes" id="UP000003678"/>
    </source>
</evidence>
<sequence length="222" mass="24204">MALPALALETGACGYEHGGSSVKAPKRAKLLTLDQLETWFDKAEPAPPCRGVSTLNGFLTGLAAGPVFLLPNDWMFHVIGKHEEKAFVGNKTYAVIETIVDHYNLIAHQLTAPGRYAPMFMRTDDEEVLPGDWADGFYGAIKLNLAAWAPLMAEKQTGDPIMAILMQATEPDLLEMVSAVYPKPPEAILKDAWRAIPTAIETIYAHCKPMRFNPGAPANDIS</sequence>
<dbReference type="EMBL" id="ACJD01000007">
    <property type="protein sequence ID" value="EEH12594.1"/>
    <property type="molecule type" value="Genomic_DNA"/>
</dbReference>
<dbReference type="AlphaFoldDB" id="C0GB93"/>